<dbReference type="InterPro" id="IPR008254">
    <property type="entry name" value="Flavodoxin/NO_synth"/>
</dbReference>
<dbReference type="STRING" id="1458461.BN1012_Phect1435"/>
<keyword evidence="2" id="KW-0288">FMN</keyword>
<dbReference type="RefSeq" id="WP_052535451.1">
    <property type="nucleotide sequence ID" value="NZ_HG966617.1"/>
</dbReference>
<dbReference type="Gene3D" id="3.40.50.360">
    <property type="match status" value="1"/>
</dbReference>
<evidence type="ECO:0000313" key="5">
    <source>
        <dbReference type="Proteomes" id="UP000032160"/>
    </source>
</evidence>
<protein>
    <recommendedName>
        <fullName evidence="3">Flavodoxin-like domain-containing protein</fullName>
    </recommendedName>
</protein>
<dbReference type="SUPFAM" id="SSF52218">
    <property type="entry name" value="Flavoproteins"/>
    <property type="match status" value="1"/>
</dbReference>
<dbReference type="PANTHER" id="PTHR39201">
    <property type="entry name" value="EXPORTED PROTEIN-RELATED"/>
    <property type="match status" value="1"/>
</dbReference>
<evidence type="ECO:0000313" key="4">
    <source>
        <dbReference type="EMBL" id="CDO59649.1"/>
    </source>
</evidence>
<dbReference type="GO" id="GO:0010181">
    <property type="term" value="F:FMN binding"/>
    <property type="evidence" value="ECO:0007669"/>
    <property type="project" value="InterPro"/>
</dbReference>
<evidence type="ECO:0000256" key="1">
    <source>
        <dbReference type="ARBA" id="ARBA00022630"/>
    </source>
</evidence>
<dbReference type="Proteomes" id="UP000032160">
    <property type="component" value="Chromosome I"/>
</dbReference>
<evidence type="ECO:0000256" key="2">
    <source>
        <dbReference type="ARBA" id="ARBA00022643"/>
    </source>
</evidence>
<dbReference type="HOGENOM" id="CLU_068890_3_1_5"/>
<name>X5MF74_9HYPH</name>
<reference evidence="4 5" key="1">
    <citation type="journal article" date="2014" name="Front. Genet.">
        <title>Genome and metabolic network of "Candidatus Phaeomarinobacter ectocarpi" Ec32, a new candidate genus of Alphaproteobacteria frequently associated with brown algae.</title>
        <authorList>
            <person name="Dittami S.M."/>
            <person name="Barbeyron T."/>
            <person name="Boyen C."/>
            <person name="Cambefort J."/>
            <person name="Collet G."/>
            <person name="Delage L."/>
            <person name="Gobet A."/>
            <person name="Groisillier A."/>
            <person name="Leblanc C."/>
            <person name="Michel G."/>
            <person name="Scornet D."/>
            <person name="Siegel A."/>
            <person name="Tapia J.E."/>
            <person name="Tonon T."/>
        </authorList>
    </citation>
    <scope>NUCLEOTIDE SEQUENCE [LARGE SCALE GENOMIC DNA]</scope>
    <source>
        <strain evidence="4 5">Ec32</strain>
    </source>
</reference>
<feature type="domain" description="Flavodoxin-like" evidence="3">
    <location>
        <begin position="5"/>
        <end position="115"/>
    </location>
</feature>
<gene>
    <name evidence="4" type="ORF">BN1012_Phect1435</name>
</gene>
<evidence type="ECO:0000259" key="3">
    <source>
        <dbReference type="Pfam" id="PF12682"/>
    </source>
</evidence>
<keyword evidence="1" id="KW-0285">Flavoprotein</keyword>
<dbReference type="InterPro" id="IPR029039">
    <property type="entry name" value="Flavoprotein-like_sf"/>
</dbReference>
<accession>X5MF74</accession>
<keyword evidence="5" id="KW-1185">Reference proteome</keyword>
<dbReference type="Pfam" id="PF12682">
    <property type="entry name" value="Flavodoxin_4"/>
    <property type="match status" value="1"/>
</dbReference>
<sequence length="165" mass="18718">MANSKTLIIYFSRTGRTRRLALRLAQLLDADIEEIECRRYRLGLFGWWRFLRAGFNSIKGNLPRIGQLRHTPADYDLVVLGTPIWTSYPCLPMRALLDARPDMPGRIAGFLTYGGQSEPDKAFDMMAEMLGQPIKHRLAIMTEDGKLPDMDAKAARFADILESEA</sequence>
<dbReference type="OrthoDB" id="9806505at2"/>
<dbReference type="EMBL" id="HG966617">
    <property type="protein sequence ID" value="CDO59649.1"/>
    <property type="molecule type" value="Genomic_DNA"/>
</dbReference>
<dbReference type="KEGG" id="pect:BN1012_Phect1435"/>
<dbReference type="AlphaFoldDB" id="X5MF74"/>
<dbReference type="PANTHER" id="PTHR39201:SF1">
    <property type="entry name" value="FLAVODOXIN-LIKE DOMAIN-CONTAINING PROTEIN"/>
    <property type="match status" value="1"/>
</dbReference>
<organism evidence="4 5">
    <name type="scientific">Candidatus Phaeomarinibacter ectocarpi</name>
    <dbReference type="NCBI Taxonomy" id="1458461"/>
    <lineage>
        <taxon>Bacteria</taxon>
        <taxon>Pseudomonadati</taxon>
        <taxon>Pseudomonadota</taxon>
        <taxon>Alphaproteobacteria</taxon>
        <taxon>Hyphomicrobiales</taxon>
        <taxon>Parvibaculaceae</taxon>
        <taxon>Candidatus Phaeomarinibacter</taxon>
    </lineage>
</organism>
<proteinExistence type="predicted"/>